<reference evidence="3" key="2">
    <citation type="submission" date="2025-08" db="UniProtKB">
        <authorList>
            <consortium name="Ensembl"/>
        </authorList>
    </citation>
    <scope>IDENTIFICATION</scope>
</reference>
<dbReference type="HOGENOM" id="CLU_017361_0_0_1"/>
<dbReference type="PANTHER" id="PTHR42886">
    <property type="entry name" value="RE40534P-RELATED"/>
    <property type="match status" value="1"/>
</dbReference>
<dbReference type="GO" id="GO:0055088">
    <property type="term" value="P:lipid homeostasis"/>
    <property type="evidence" value="ECO:0007669"/>
    <property type="project" value="TreeGrafter"/>
</dbReference>
<name>H2ZBC3_CIOSA</name>
<evidence type="ECO:0000256" key="1">
    <source>
        <dbReference type="ARBA" id="ARBA00038097"/>
    </source>
</evidence>
<dbReference type="Ensembl" id="ENSCSAVT00000015062.1">
    <property type="protein sequence ID" value="ENSCSAVP00000014888.1"/>
    <property type="gene ID" value="ENSCSAVG00000008716.1"/>
</dbReference>
<evidence type="ECO:0000313" key="4">
    <source>
        <dbReference type="Proteomes" id="UP000007875"/>
    </source>
</evidence>
<dbReference type="GO" id="GO:0042171">
    <property type="term" value="F:lysophosphatidic acid acyltransferase activity"/>
    <property type="evidence" value="ECO:0007669"/>
    <property type="project" value="TreeGrafter"/>
</dbReference>
<dbReference type="SUPFAM" id="SSF53474">
    <property type="entry name" value="alpha/beta-Hydrolases"/>
    <property type="match status" value="1"/>
</dbReference>
<dbReference type="GO" id="GO:0006654">
    <property type="term" value="P:phosphatidic acid biosynthetic process"/>
    <property type="evidence" value="ECO:0007669"/>
    <property type="project" value="TreeGrafter"/>
</dbReference>
<dbReference type="Proteomes" id="UP000007875">
    <property type="component" value="Unassembled WGS sequence"/>
</dbReference>
<dbReference type="Gene3D" id="3.40.50.1820">
    <property type="entry name" value="alpha/beta hydrolase"/>
    <property type="match status" value="1"/>
</dbReference>
<dbReference type="OMA" id="RVQNDLW"/>
<sequence>IEENHNNADTSDHRKWFDFLNWFHWKPISQENLIESEKKMLSTVKCDLKTQNVGISDENSLWTVTCKNESNKTPLVLVHGFAGGVGLWSRNYDELCKDRSVYAFDLLGFGRSSRPCFGTDPEDIEKKFIDSIEEWRQEVGIKDFILLGHSFGGYLACCYTMKYPSQVKSLILADPWGFPISETELTKSTSAIKCTPWHNKLWVQDMVSVSSLFNPLGAIRSAGPWGPTILKKYRQDFKHRFPEVSVIDENAVFEYIYQCNAQNPTGEIGFRNMNRNLGYAYRPMLARICGISTNIPITFIYGKESWIISESGEKAKALMPNHNVRVYLIDNASHNVHADQPAAFNRIVCNLCTEID</sequence>
<dbReference type="InParanoid" id="H2ZBC3"/>
<protein>
    <recommendedName>
        <fullName evidence="2">AB hydrolase-1 domain-containing protein</fullName>
    </recommendedName>
</protein>
<reference evidence="3" key="3">
    <citation type="submission" date="2025-09" db="UniProtKB">
        <authorList>
            <consortium name="Ensembl"/>
        </authorList>
    </citation>
    <scope>IDENTIFICATION</scope>
</reference>
<dbReference type="InterPro" id="IPR029058">
    <property type="entry name" value="AB_hydrolase_fold"/>
</dbReference>
<dbReference type="GeneTree" id="ENSGT00390000016277"/>
<dbReference type="Pfam" id="PF00561">
    <property type="entry name" value="Abhydrolase_1"/>
    <property type="match status" value="1"/>
</dbReference>
<dbReference type="eggNOG" id="KOG4409">
    <property type="taxonomic scope" value="Eukaryota"/>
</dbReference>
<dbReference type="GO" id="GO:0005811">
    <property type="term" value="C:lipid droplet"/>
    <property type="evidence" value="ECO:0007669"/>
    <property type="project" value="TreeGrafter"/>
</dbReference>
<dbReference type="PRINTS" id="PR00111">
    <property type="entry name" value="ABHYDROLASE"/>
</dbReference>
<evidence type="ECO:0000259" key="2">
    <source>
        <dbReference type="Pfam" id="PF00561"/>
    </source>
</evidence>
<feature type="domain" description="AB hydrolase-1" evidence="2">
    <location>
        <begin position="74"/>
        <end position="339"/>
    </location>
</feature>
<accession>H2ZBC3</accession>
<dbReference type="AlphaFoldDB" id="H2ZBC3"/>
<dbReference type="GO" id="GO:0005739">
    <property type="term" value="C:mitochondrion"/>
    <property type="evidence" value="ECO:0007669"/>
    <property type="project" value="TreeGrafter"/>
</dbReference>
<comment type="similarity">
    <text evidence="1">Belongs to the peptidase S33 family. ABHD4/ABHD5 subfamily.</text>
</comment>
<keyword evidence="4" id="KW-1185">Reference proteome</keyword>
<evidence type="ECO:0000313" key="3">
    <source>
        <dbReference type="Ensembl" id="ENSCSAVP00000014888.1"/>
    </source>
</evidence>
<dbReference type="PANTHER" id="PTHR42886:SF29">
    <property type="entry name" value="PUMMELIG, ISOFORM A"/>
    <property type="match status" value="1"/>
</dbReference>
<reference evidence="4" key="1">
    <citation type="submission" date="2003-08" db="EMBL/GenBank/DDBJ databases">
        <authorList>
            <person name="Birren B."/>
            <person name="Nusbaum C."/>
            <person name="Abebe A."/>
            <person name="Abouelleil A."/>
            <person name="Adekoya E."/>
            <person name="Ait-zahra M."/>
            <person name="Allen N."/>
            <person name="Allen T."/>
            <person name="An P."/>
            <person name="Anderson M."/>
            <person name="Anderson S."/>
            <person name="Arachchi H."/>
            <person name="Armbruster J."/>
            <person name="Bachantsang P."/>
            <person name="Baldwin J."/>
            <person name="Barry A."/>
            <person name="Bayul T."/>
            <person name="Blitshsteyn B."/>
            <person name="Bloom T."/>
            <person name="Blye J."/>
            <person name="Boguslavskiy L."/>
            <person name="Borowsky M."/>
            <person name="Boukhgalter B."/>
            <person name="Brunache A."/>
            <person name="Butler J."/>
            <person name="Calixte N."/>
            <person name="Calvo S."/>
            <person name="Camarata J."/>
            <person name="Campo K."/>
            <person name="Chang J."/>
            <person name="Cheshatsang Y."/>
            <person name="Citroen M."/>
            <person name="Collymore A."/>
            <person name="Considine T."/>
            <person name="Cook A."/>
            <person name="Cooke P."/>
            <person name="Corum B."/>
            <person name="Cuomo C."/>
            <person name="David R."/>
            <person name="Dawoe T."/>
            <person name="Degray S."/>
            <person name="Dodge S."/>
            <person name="Dooley K."/>
            <person name="Dorje P."/>
            <person name="Dorjee K."/>
            <person name="Dorris L."/>
            <person name="Duffey N."/>
            <person name="Dupes A."/>
            <person name="Elkins T."/>
            <person name="Engels R."/>
            <person name="Erickson J."/>
            <person name="Farina A."/>
            <person name="Faro S."/>
            <person name="Ferreira P."/>
            <person name="Fischer H."/>
            <person name="Fitzgerald M."/>
            <person name="Foley K."/>
            <person name="Gage D."/>
            <person name="Galagan J."/>
            <person name="Gearin G."/>
            <person name="Gnerre S."/>
            <person name="Gnirke A."/>
            <person name="Goyette A."/>
            <person name="Graham J."/>
            <person name="Grandbois E."/>
            <person name="Gyaltsen K."/>
            <person name="Hafez N."/>
            <person name="Hagopian D."/>
            <person name="Hagos B."/>
            <person name="Hall J."/>
            <person name="Hatcher B."/>
            <person name="Heller A."/>
            <person name="Higgins H."/>
            <person name="Honan T."/>
            <person name="Horn A."/>
            <person name="Houde N."/>
            <person name="Hughes L."/>
            <person name="Hulme W."/>
            <person name="Husby E."/>
            <person name="Iliev I."/>
            <person name="Jaffe D."/>
            <person name="Jones C."/>
            <person name="Kamal M."/>
            <person name="Kamat A."/>
            <person name="Kamvysselis M."/>
            <person name="Karlsson E."/>
            <person name="Kells C."/>
            <person name="Kieu A."/>
            <person name="Kisner P."/>
            <person name="Kodira C."/>
            <person name="Kulbokas E."/>
            <person name="Labutti K."/>
            <person name="Lama D."/>
            <person name="Landers T."/>
            <person name="Leger J."/>
            <person name="Levine S."/>
            <person name="Lewis D."/>
            <person name="Lewis T."/>
            <person name="Lindblad-toh K."/>
            <person name="Liu X."/>
            <person name="Lokyitsang T."/>
            <person name="Lokyitsang Y."/>
            <person name="Lucien O."/>
            <person name="Lui A."/>
            <person name="Ma L.J."/>
            <person name="Mabbitt R."/>
            <person name="Macdonald J."/>
            <person name="Maclean C."/>
            <person name="Major J."/>
            <person name="Manning J."/>
            <person name="Marabella R."/>
            <person name="Maru K."/>
            <person name="Matthews C."/>
            <person name="Mauceli E."/>
            <person name="Mccarthy M."/>
            <person name="Mcdonough S."/>
            <person name="Mcghee T."/>
            <person name="Meldrim J."/>
            <person name="Meneus L."/>
            <person name="Mesirov J."/>
            <person name="Mihalev A."/>
            <person name="Mihova T."/>
            <person name="Mikkelsen T."/>
            <person name="Mlenga V."/>
            <person name="Moru K."/>
            <person name="Mozes J."/>
            <person name="Mulrain L."/>
            <person name="Munson G."/>
            <person name="Naylor J."/>
            <person name="Newes C."/>
            <person name="Nguyen C."/>
            <person name="Nguyen N."/>
            <person name="Nguyen T."/>
            <person name="Nicol R."/>
            <person name="Nielsen C."/>
            <person name="Nizzari M."/>
            <person name="Norbu C."/>
            <person name="Norbu N."/>
            <person name="O'donnell P."/>
            <person name="Okoawo O."/>
            <person name="O'leary S."/>
            <person name="Omotosho B."/>
            <person name="O'neill K."/>
            <person name="Osman S."/>
            <person name="Parker S."/>
            <person name="Perrin D."/>
            <person name="Phunkhang P."/>
            <person name="Piqani B."/>
            <person name="Purcell S."/>
            <person name="Rachupka T."/>
            <person name="Ramasamy U."/>
            <person name="Rameau R."/>
            <person name="Ray V."/>
            <person name="Raymond C."/>
            <person name="Retta R."/>
            <person name="Richardson S."/>
            <person name="Rise C."/>
            <person name="Rodriguez J."/>
            <person name="Rogers J."/>
            <person name="Rogov P."/>
            <person name="Rutman M."/>
            <person name="Schupbach R."/>
            <person name="Seaman C."/>
            <person name="Settipalli S."/>
            <person name="Sharpe T."/>
            <person name="Sheridan J."/>
            <person name="Sherpa N."/>
            <person name="Shi J."/>
            <person name="Smirnov S."/>
            <person name="Smith C."/>
            <person name="Sougnez C."/>
            <person name="Spencer B."/>
            <person name="Stalker J."/>
            <person name="Stange-thomann N."/>
            <person name="Stavropoulos S."/>
            <person name="Stetson K."/>
            <person name="Stone C."/>
            <person name="Stone S."/>
            <person name="Stubbs M."/>
            <person name="Talamas J."/>
            <person name="Tchuinga P."/>
            <person name="Tenzing P."/>
            <person name="Tesfaye S."/>
            <person name="Theodore J."/>
            <person name="Thoulutsang Y."/>
            <person name="Topham K."/>
            <person name="Towey S."/>
            <person name="Tsamla T."/>
            <person name="Tsomo N."/>
            <person name="Vallee D."/>
            <person name="Vassiliev H."/>
            <person name="Venkataraman V."/>
            <person name="Vinson J."/>
            <person name="Vo A."/>
            <person name="Wade C."/>
            <person name="Wang S."/>
            <person name="Wangchuk T."/>
            <person name="Wangdi T."/>
            <person name="Whittaker C."/>
            <person name="Wilkinson J."/>
            <person name="Wu Y."/>
            <person name="Wyman D."/>
            <person name="Yadav S."/>
            <person name="Yang S."/>
            <person name="Yang X."/>
            <person name="Yeager S."/>
            <person name="Yee E."/>
            <person name="Young G."/>
            <person name="Zainoun J."/>
            <person name="Zembeck L."/>
            <person name="Zimmer A."/>
            <person name="Zody M."/>
            <person name="Lander E."/>
        </authorList>
    </citation>
    <scope>NUCLEOTIDE SEQUENCE [LARGE SCALE GENOMIC DNA]</scope>
</reference>
<proteinExistence type="inferred from homology"/>
<dbReference type="GO" id="GO:0052689">
    <property type="term" value="F:carboxylic ester hydrolase activity"/>
    <property type="evidence" value="ECO:0007669"/>
    <property type="project" value="TreeGrafter"/>
</dbReference>
<dbReference type="InterPro" id="IPR000073">
    <property type="entry name" value="AB_hydrolase_1"/>
</dbReference>
<organism evidence="3 4">
    <name type="scientific">Ciona savignyi</name>
    <name type="common">Pacific transparent sea squirt</name>
    <dbReference type="NCBI Taxonomy" id="51511"/>
    <lineage>
        <taxon>Eukaryota</taxon>
        <taxon>Metazoa</taxon>
        <taxon>Chordata</taxon>
        <taxon>Tunicata</taxon>
        <taxon>Ascidiacea</taxon>
        <taxon>Phlebobranchia</taxon>
        <taxon>Cionidae</taxon>
        <taxon>Ciona</taxon>
    </lineage>
</organism>
<dbReference type="STRING" id="51511.ENSCSAVP00000014888"/>